<dbReference type="GO" id="GO:0005774">
    <property type="term" value="C:vacuolar membrane"/>
    <property type="evidence" value="ECO:0007669"/>
    <property type="project" value="UniProtKB-SubCell"/>
</dbReference>
<dbReference type="PANTHER" id="PTHR10555">
    <property type="entry name" value="SORTING NEXIN"/>
    <property type="match status" value="1"/>
</dbReference>
<evidence type="ECO:0000256" key="6">
    <source>
        <dbReference type="ARBA" id="ARBA00023136"/>
    </source>
</evidence>
<gene>
    <name evidence="11" type="ORF">M407DRAFT_99150</name>
</gene>
<evidence type="ECO:0000256" key="5">
    <source>
        <dbReference type="ARBA" id="ARBA00022753"/>
    </source>
</evidence>
<keyword evidence="12" id="KW-1185">Reference proteome</keyword>
<evidence type="ECO:0000256" key="3">
    <source>
        <dbReference type="ARBA" id="ARBA00007426"/>
    </source>
</evidence>
<dbReference type="InterPro" id="IPR001683">
    <property type="entry name" value="PX_dom"/>
</dbReference>
<protein>
    <recommendedName>
        <fullName evidence="8">Endosomal/vacuolar adapter protein YPT35</fullName>
    </recommendedName>
    <alternativeName>
        <fullName evidence="9">PX domain-containing protein YPT35</fullName>
    </alternativeName>
</protein>
<dbReference type="InterPro" id="IPR037917">
    <property type="entry name" value="Ypt35_PX"/>
</dbReference>
<comment type="similarity">
    <text evidence="3">Belongs to the YPT35 family.</text>
</comment>
<dbReference type="Gene3D" id="3.30.1520.10">
    <property type="entry name" value="Phox-like domain"/>
    <property type="match status" value="1"/>
</dbReference>
<feature type="domain" description="PX" evidence="10">
    <location>
        <begin position="81"/>
        <end position="192"/>
    </location>
</feature>
<dbReference type="InterPro" id="IPR036871">
    <property type="entry name" value="PX_dom_sf"/>
</dbReference>
<proteinExistence type="inferred from homology"/>
<comment type="function">
    <text evidence="7">Recruits the lipid transfer protein VPS13 to endosomal and vacuolar membranes.</text>
</comment>
<dbReference type="AlphaFoldDB" id="A0A0C3QGJ6"/>
<keyword evidence="4" id="KW-0926">Vacuole</keyword>
<reference evidence="11 12" key="1">
    <citation type="submission" date="2014-04" db="EMBL/GenBank/DDBJ databases">
        <authorList>
            <consortium name="DOE Joint Genome Institute"/>
            <person name="Kuo A."/>
            <person name="Girlanda M."/>
            <person name="Perotto S."/>
            <person name="Kohler A."/>
            <person name="Nagy L.G."/>
            <person name="Floudas D."/>
            <person name="Copeland A."/>
            <person name="Barry K.W."/>
            <person name="Cichocki N."/>
            <person name="Veneault-Fourrey C."/>
            <person name="LaButti K."/>
            <person name="Lindquist E.A."/>
            <person name="Lipzen A."/>
            <person name="Lundell T."/>
            <person name="Morin E."/>
            <person name="Murat C."/>
            <person name="Sun H."/>
            <person name="Tunlid A."/>
            <person name="Henrissat B."/>
            <person name="Grigoriev I.V."/>
            <person name="Hibbett D.S."/>
            <person name="Martin F."/>
            <person name="Nordberg H.P."/>
            <person name="Cantor M.N."/>
            <person name="Hua S.X."/>
        </authorList>
    </citation>
    <scope>NUCLEOTIDE SEQUENCE [LARGE SCALE GENOMIC DNA]</scope>
    <source>
        <strain evidence="11 12">MUT 4182</strain>
    </source>
</reference>
<dbReference type="OrthoDB" id="10254720at2759"/>
<evidence type="ECO:0000313" key="12">
    <source>
        <dbReference type="Proteomes" id="UP000054248"/>
    </source>
</evidence>
<evidence type="ECO:0000256" key="4">
    <source>
        <dbReference type="ARBA" id="ARBA00022554"/>
    </source>
</evidence>
<keyword evidence="6" id="KW-0472">Membrane</keyword>
<dbReference type="SMART" id="SM00312">
    <property type="entry name" value="PX"/>
    <property type="match status" value="1"/>
</dbReference>
<evidence type="ECO:0000259" key="10">
    <source>
        <dbReference type="PROSITE" id="PS50195"/>
    </source>
</evidence>
<dbReference type="PROSITE" id="PS50195">
    <property type="entry name" value="PX"/>
    <property type="match status" value="1"/>
</dbReference>
<organism evidence="11 12">
    <name type="scientific">Tulasnella calospora MUT 4182</name>
    <dbReference type="NCBI Taxonomy" id="1051891"/>
    <lineage>
        <taxon>Eukaryota</taxon>
        <taxon>Fungi</taxon>
        <taxon>Dikarya</taxon>
        <taxon>Basidiomycota</taxon>
        <taxon>Agaricomycotina</taxon>
        <taxon>Agaricomycetes</taxon>
        <taxon>Cantharellales</taxon>
        <taxon>Tulasnellaceae</taxon>
        <taxon>Tulasnella</taxon>
    </lineage>
</organism>
<evidence type="ECO:0000313" key="11">
    <source>
        <dbReference type="EMBL" id="KIO24639.1"/>
    </source>
</evidence>
<comment type="subcellular location">
    <subcellularLocation>
        <location evidence="2">Endosome</location>
    </subcellularLocation>
    <subcellularLocation>
        <location evidence="1">Vacuole membrane</location>
        <topology evidence="1">Peripheral membrane protein</topology>
    </subcellularLocation>
</comment>
<dbReference type="Proteomes" id="UP000054248">
    <property type="component" value="Unassembled WGS sequence"/>
</dbReference>
<evidence type="ECO:0000256" key="1">
    <source>
        <dbReference type="ARBA" id="ARBA00004148"/>
    </source>
</evidence>
<accession>A0A0C3QGJ6</accession>
<name>A0A0C3QGJ6_9AGAM</name>
<dbReference type="HOGENOM" id="CLU_078839_0_0_1"/>
<evidence type="ECO:0000256" key="8">
    <source>
        <dbReference type="ARBA" id="ARBA00033774"/>
    </source>
</evidence>
<dbReference type="Pfam" id="PF00787">
    <property type="entry name" value="PX"/>
    <property type="match status" value="1"/>
</dbReference>
<dbReference type="PANTHER" id="PTHR10555:SF170">
    <property type="entry name" value="FI18122P1"/>
    <property type="match status" value="1"/>
</dbReference>
<dbReference type="CDD" id="cd07280">
    <property type="entry name" value="PX_YPT35"/>
    <property type="match status" value="1"/>
</dbReference>
<reference evidence="12" key="2">
    <citation type="submission" date="2015-01" db="EMBL/GenBank/DDBJ databases">
        <title>Evolutionary Origins and Diversification of the Mycorrhizal Mutualists.</title>
        <authorList>
            <consortium name="DOE Joint Genome Institute"/>
            <consortium name="Mycorrhizal Genomics Consortium"/>
            <person name="Kohler A."/>
            <person name="Kuo A."/>
            <person name="Nagy L.G."/>
            <person name="Floudas D."/>
            <person name="Copeland A."/>
            <person name="Barry K.W."/>
            <person name="Cichocki N."/>
            <person name="Veneault-Fourrey C."/>
            <person name="LaButti K."/>
            <person name="Lindquist E.A."/>
            <person name="Lipzen A."/>
            <person name="Lundell T."/>
            <person name="Morin E."/>
            <person name="Murat C."/>
            <person name="Riley R."/>
            <person name="Ohm R."/>
            <person name="Sun H."/>
            <person name="Tunlid A."/>
            <person name="Henrissat B."/>
            <person name="Grigoriev I.V."/>
            <person name="Hibbett D.S."/>
            <person name="Martin F."/>
        </authorList>
    </citation>
    <scope>NUCLEOTIDE SEQUENCE [LARGE SCALE GENOMIC DNA]</scope>
    <source>
        <strain evidence="12">MUT 4182</strain>
    </source>
</reference>
<evidence type="ECO:0000256" key="2">
    <source>
        <dbReference type="ARBA" id="ARBA00004177"/>
    </source>
</evidence>
<dbReference type="GO" id="GO:0032266">
    <property type="term" value="F:phosphatidylinositol-3-phosphate binding"/>
    <property type="evidence" value="ECO:0007669"/>
    <property type="project" value="InterPro"/>
</dbReference>
<sequence length="192" mass="21300">MTSITEDQGLPTSYQSRLILLAPDHESDSEEIFNAPSGDQHQSRSVPIAAPQPIQTGRRTPSLFSNEIWLEDNTGNSQNFATSVTVPGWSTVGDTRAGGYIVYDCTITLKSGNEVRILKRFSAFEALAHDLEHSISRALLHNIPPLPSKTTLGKYRPSFLEKRRKQLETWLAAVMLHPDIGGSDAVKRWVTE</sequence>
<dbReference type="SUPFAM" id="SSF64268">
    <property type="entry name" value="PX domain"/>
    <property type="match status" value="1"/>
</dbReference>
<dbReference type="GO" id="GO:0010008">
    <property type="term" value="C:endosome membrane"/>
    <property type="evidence" value="ECO:0007669"/>
    <property type="project" value="UniProtKB-SubCell"/>
</dbReference>
<dbReference type="EMBL" id="KN823057">
    <property type="protein sequence ID" value="KIO24639.1"/>
    <property type="molecule type" value="Genomic_DNA"/>
</dbReference>
<keyword evidence="5" id="KW-0967">Endosome</keyword>
<evidence type="ECO:0000256" key="9">
    <source>
        <dbReference type="ARBA" id="ARBA00033785"/>
    </source>
</evidence>
<evidence type="ECO:0000256" key="7">
    <source>
        <dbReference type="ARBA" id="ARBA00033728"/>
    </source>
</evidence>
<dbReference type="STRING" id="1051891.A0A0C3QGJ6"/>